<dbReference type="CDD" id="cd00519">
    <property type="entry name" value="Lipase_3"/>
    <property type="match status" value="1"/>
</dbReference>
<comment type="caution">
    <text evidence="2">The sequence shown here is derived from an EMBL/GenBank/DDBJ whole genome shotgun (WGS) entry which is preliminary data.</text>
</comment>
<dbReference type="EMBL" id="MUBK01000001">
    <property type="protein sequence ID" value="OTA21883.1"/>
    <property type="molecule type" value="Genomic_DNA"/>
</dbReference>
<dbReference type="PANTHER" id="PTHR45856">
    <property type="entry name" value="ALPHA/BETA-HYDROLASES SUPERFAMILY PROTEIN"/>
    <property type="match status" value="1"/>
</dbReference>
<organism evidence="2 3">
    <name type="scientific">Xenorhabdus beddingii</name>
    <dbReference type="NCBI Taxonomy" id="40578"/>
    <lineage>
        <taxon>Bacteria</taxon>
        <taxon>Pseudomonadati</taxon>
        <taxon>Pseudomonadota</taxon>
        <taxon>Gammaproteobacteria</taxon>
        <taxon>Enterobacterales</taxon>
        <taxon>Morganellaceae</taxon>
        <taxon>Xenorhabdus</taxon>
    </lineage>
</organism>
<dbReference type="Pfam" id="PF01764">
    <property type="entry name" value="Lipase_3"/>
    <property type="match status" value="1"/>
</dbReference>
<dbReference type="Proteomes" id="UP000194204">
    <property type="component" value="Unassembled WGS sequence"/>
</dbReference>
<dbReference type="SUPFAM" id="SSF53474">
    <property type="entry name" value="alpha/beta-Hydrolases"/>
    <property type="match status" value="1"/>
</dbReference>
<reference evidence="2 3" key="1">
    <citation type="submission" date="2017-01" db="EMBL/GenBank/DDBJ databases">
        <title>Deconstructing symbiosis and pathogenesis requirements using a combined genomic-metabolomic approach.</title>
        <authorList>
            <person name="Tobias N.J."/>
            <person name="Wolff H."/>
            <person name="Djahanschiri B."/>
            <person name="Ebersberger I."/>
            <person name="Bode H.B."/>
        </authorList>
    </citation>
    <scope>NUCLEOTIDE SEQUENCE [LARGE SCALE GENOMIC DNA]</scope>
    <source>
        <strain evidence="2 3">DSM 4764</strain>
    </source>
</reference>
<proteinExistence type="predicted"/>
<dbReference type="RefSeq" id="WP_086111025.1">
    <property type="nucleotide sequence ID" value="NZ_CAWNHF010000001.1"/>
</dbReference>
<dbReference type="InterPro" id="IPR051218">
    <property type="entry name" value="Sec_MonoDiacylglyc_Lipase"/>
</dbReference>
<dbReference type="STRING" id="40578.Xbed_00132"/>
<dbReference type="OrthoDB" id="5498552at2"/>
<dbReference type="InterPro" id="IPR029058">
    <property type="entry name" value="AB_hydrolase_fold"/>
</dbReference>
<dbReference type="AlphaFoldDB" id="A0A1Y2SUG1"/>
<name>A0A1Y2SUG1_9GAMM</name>
<evidence type="ECO:0000313" key="2">
    <source>
        <dbReference type="EMBL" id="OTA21883.1"/>
    </source>
</evidence>
<protein>
    <submittedName>
        <fullName evidence="2">Phospholipase A1</fullName>
    </submittedName>
</protein>
<accession>A0A1Y2SUG1</accession>
<gene>
    <name evidence="2" type="ORF">Xbed_00132</name>
</gene>
<sequence length="300" mass="33895">MYTEKEAAELASLVLYASDMNAQYYNDPTPPPDPRIEEDEWELKGYIWGNDLTTKTDPETHEKTLFHLPTNVCYGYVAEMKRGKGRYVVVIRGTDPTNLLEIIQSLDSKLVSPWINVPNQKVHAGFFKAYRKLKFKPREAMPGYDYNLVDLPNGLAGFISLKGGYTVTIIGHSLGAAIASYLMYDIAPLFRRRFACLFACPRPGNQTFANSIQECFFNNAANYEVINYTEDLVPHYPPEVSGYASLSHTTHLSTPDNVNIPDGLVCNHILASYIARLDFDKYKKIMASSHTKIRDSCVRL</sequence>
<dbReference type="GO" id="GO:0006629">
    <property type="term" value="P:lipid metabolic process"/>
    <property type="evidence" value="ECO:0007669"/>
    <property type="project" value="InterPro"/>
</dbReference>
<dbReference type="PANTHER" id="PTHR45856:SF24">
    <property type="entry name" value="FUNGAL LIPASE-LIKE DOMAIN-CONTAINING PROTEIN"/>
    <property type="match status" value="1"/>
</dbReference>
<evidence type="ECO:0000259" key="1">
    <source>
        <dbReference type="Pfam" id="PF01764"/>
    </source>
</evidence>
<dbReference type="Gene3D" id="3.40.50.1820">
    <property type="entry name" value="alpha/beta hydrolase"/>
    <property type="match status" value="1"/>
</dbReference>
<feature type="domain" description="Fungal lipase-type" evidence="1">
    <location>
        <begin position="88"/>
        <end position="239"/>
    </location>
</feature>
<keyword evidence="3" id="KW-1185">Reference proteome</keyword>
<dbReference type="InterPro" id="IPR002921">
    <property type="entry name" value="Fungal_lipase-type"/>
</dbReference>
<evidence type="ECO:0000313" key="3">
    <source>
        <dbReference type="Proteomes" id="UP000194204"/>
    </source>
</evidence>